<dbReference type="EMBL" id="MHCH01000018">
    <property type="protein sequence ID" value="OGY17594.1"/>
    <property type="molecule type" value="Genomic_DNA"/>
</dbReference>
<dbReference type="InterPro" id="IPR038333">
    <property type="entry name" value="T1MK-like_N_sf"/>
</dbReference>
<evidence type="ECO:0000256" key="3">
    <source>
        <dbReference type="ARBA" id="ARBA00022603"/>
    </source>
</evidence>
<comment type="caution">
    <text evidence="10">The sequence shown here is derived from an EMBL/GenBank/DDBJ whole genome shotgun (WGS) entry which is preliminary data.</text>
</comment>
<evidence type="ECO:0000256" key="5">
    <source>
        <dbReference type="ARBA" id="ARBA00022691"/>
    </source>
</evidence>
<evidence type="ECO:0000256" key="2">
    <source>
        <dbReference type="ARBA" id="ARBA00011900"/>
    </source>
</evidence>
<dbReference type="SUPFAM" id="SSF53335">
    <property type="entry name" value="S-adenosyl-L-methionine-dependent methyltransferases"/>
    <property type="match status" value="1"/>
</dbReference>
<evidence type="ECO:0000313" key="11">
    <source>
        <dbReference type="Proteomes" id="UP000177324"/>
    </source>
</evidence>
<dbReference type="EC" id="2.1.1.72" evidence="2"/>
<dbReference type="PANTHER" id="PTHR42998:SF1">
    <property type="entry name" value="TYPE I RESTRICTION ENZYME HINDI METHYLASE SUBUNIT"/>
    <property type="match status" value="1"/>
</dbReference>
<dbReference type="PANTHER" id="PTHR42998">
    <property type="entry name" value="TYPE I RESTRICTION ENZYME HINDVIIP M PROTEIN-RELATED"/>
    <property type="match status" value="1"/>
</dbReference>
<evidence type="ECO:0000313" key="10">
    <source>
        <dbReference type="EMBL" id="OGY17594.1"/>
    </source>
</evidence>
<keyword evidence="3 10" id="KW-0489">Methyltransferase</keyword>
<dbReference type="InterPro" id="IPR002052">
    <property type="entry name" value="DNA_methylase_N6_adenine_CS"/>
</dbReference>
<dbReference type="InterPro" id="IPR052916">
    <property type="entry name" value="Type-I_RE_MTase_Subunit"/>
</dbReference>
<keyword evidence="4" id="KW-0808">Transferase</keyword>
<comment type="catalytic activity">
    <reaction evidence="7">
        <text>a 2'-deoxyadenosine in DNA + S-adenosyl-L-methionine = an N(6)-methyl-2'-deoxyadenosine in DNA + S-adenosyl-L-homocysteine + H(+)</text>
        <dbReference type="Rhea" id="RHEA:15197"/>
        <dbReference type="Rhea" id="RHEA-COMP:12418"/>
        <dbReference type="Rhea" id="RHEA-COMP:12419"/>
        <dbReference type="ChEBI" id="CHEBI:15378"/>
        <dbReference type="ChEBI" id="CHEBI:57856"/>
        <dbReference type="ChEBI" id="CHEBI:59789"/>
        <dbReference type="ChEBI" id="CHEBI:90615"/>
        <dbReference type="ChEBI" id="CHEBI:90616"/>
        <dbReference type="EC" id="2.1.1.72"/>
    </reaction>
</comment>
<comment type="similarity">
    <text evidence="1">Belongs to the N(4)/N(6)-methyltransferase family.</text>
</comment>
<evidence type="ECO:0000256" key="6">
    <source>
        <dbReference type="ARBA" id="ARBA00022747"/>
    </source>
</evidence>
<proteinExistence type="inferred from homology"/>
<dbReference type="GO" id="GO:0009307">
    <property type="term" value="P:DNA restriction-modification system"/>
    <property type="evidence" value="ECO:0007669"/>
    <property type="project" value="UniProtKB-KW"/>
</dbReference>
<protein>
    <recommendedName>
        <fullName evidence="2">site-specific DNA-methyltransferase (adenine-specific)</fullName>
        <ecNumber evidence="2">2.1.1.72</ecNumber>
    </recommendedName>
</protein>
<dbReference type="CDD" id="cd02440">
    <property type="entry name" value="AdoMet_MTases"/>
    <property type="match status" value="1"/>
</dbReference>
<feature type="domain" description="DNA methylase adenine-specific" evidence="8">
    <location>
        <begin position="152"/>
        <end position="467"/>
    </location>
</feature>
<sequence length="510" mass="58353">MKSTSANLGFEEKLWAAADKMRNNMDPSEYKHVVLGLMFLKYISDSFEECMYVIKKEPEFQEWEVHDKDSYAARNVFWVPPEGRWNFLLQNAKKAEIGKLVDDAMMAIEKENPSLKGVLPKDYARPTLDKQRLGELIDLIGTIGLGDKESRSKDVLGRVYEYFIGRFASAEGKGGGEFFTPQSVVKLLVSMLEPYKGRVFDPCCGSGGMFVQSEKFAESHGGRVDDVSIFGQESNATTWRLCKMNLAIRGIESKHIYLGDSFHNDQHKDLKADFILANPPFNISDWGGERLREDVRWKYGTPPTGNANYGWIQHFIHHLSPTGIAGFVMANGSLATNISGEGEIRKNMIKAGLVDCIVAMPDKLFYTVQIPACLWFVSRDRYNNKFRDRHDEILFIDARKLGKLVDRRHREVSDEELKKISETYHNWRNKTGNYEDIKGFCKAAPTEEVEKNGYVLTPGRYVGTDYVMEDDEVFEEKMARLTKELSEQFKQSKDLEQKIKENLEKVGFKI</sequence>
<dbReference type="GO" id="GO:0032259">
    <property type="term" value="P:methylation"/>
    <property type="evidence" value="ECO:0007669"/>
    <property type="project" value="UniProtKB-KW"/>
</dbReference>
<reference evidence="10 11" key="1">
    <citation type="journal article" date="2016" name="Nat. Commun.">
        <title>Thousands of microbial genomes shed light on interconnected biogeochemical processes in an aquifer system.</title>
        <authorList>
            <person name="Anantharaman K."/>
            <person name="Brown C.T."/>
            <person name="Hug L.A."/>
            <person name="Sharon I."/>
            <person name="Castelle C.J."/>
            <person name="Probst A.J."/>
            <person name="Thomas B.C."/>
            <person name="Singh A."/>
            <person name="Wilkins M.J."/>
            <person name="Karaoz U."/>
            <person name="Brodie E.L."/>
            <person name="Williams K.H."/>
            <person name="Hubbard S.S."/>
            <person name="Banfield J.F."/>
        </authorList>
    </citation>
    <scope>NUCLEOTIDE SEQUENCE [LARGE SCALE GENOMIC DNA]</scope>
</reference>
<dbReference type="Pfam" id="PF12161">
    <property type="entry name" value="HsdM_N"/>
    <property type="match status" value="1"/>
</dbReference>
<evidence type="ECO:0000256" key="4">
    <source>
        <dbReference type="ARBA" id="ARBA00022679"/>
    </source>
</evidence>
<feature type="domain" description="N6 adenine-specific DNA methyltransferase N-terminal" evidence="9">
    <location>
        <begin position="11"/>
        <end position="140"/>
    </location>
</feature>
<dbReference type="InterPro" id="IPR022749">
    <property type="entry name" value="D12N6_MeTrfase_N"/>
</dbReference>
<dbReference type="AlphaFoldDB" id="A0A1G1VQJ4"/>
<dbReference type="Pfam" id="PF02384">
    <property type="entry name" value="N6_Mtase"/>
    <property type="match status" value="1"/>
</dbReference>
<dbReference type="STRING" id="1797589.A2784_00605"/>
<keyword evidence="5" id="KW-0949">S-adenosyl-L-methionine</keyword>
<dbReference type="Gene3D" id="3.40.50.150">
    <property type="entry name" value="Vaccinia Virus protein VP39"/>
    <property type="match status" value="1"/>
</dbReference>
<dbReference type="InterPro" id="IPR003356">
    <property type="entry name" value="DNA_methylase_A-5"/>
</dbReference>
<accession>A0A1G1VQJ4</accession>
<name>A0A1G1VQJ4_9BACT</name>
<dbReference type="GO" id="GO:0008170">
    <property type="term" value="F:N-methyltransferase activity"/>
    <property type="evidence" value="ECO:0007669"/>
    <property type="project" value="InterPro"/>
</dbReference>
<evidence type="ECO:0000256" key="1">
    <source>
        <dbReference type="ARBA" id="ARBA00006594"/>
    </source>
</evidence>
<dbReference type="GO" id="GO:0003677">
    <property type="term" value="F:DNA binding"/>
    <property type="evidence" value="ECO:0007669"/>
    <property type="project" value="InterPro"/>
</dbReference>
<dbReference type="GO" id="GO:0009007">
    <property type="term" value="F:site-specific DNA-methyltransferase (adenine-specific) activity"/>
    <property type="evidence" value="ECO:0007669"/>
    <property type="project" value="UniProtKB-EC"/>
</dbReference>
<dbReference type="PROSITE" id="PS00092">
    <property type="entry name" value="N6_MTASE"/>
    <property type="match status" value="1"/>
</dbReference>
<evidence type="ECO:0000259" key="8">
    <source>
        <dbReference type="Pfam" id="PF02384"/>
    </source>
</evidence>
<dbReference type="PRINTS" id="PR00507">
    <property type="entry name" value="N12N6MTFRASE"/>
</dbReference>
<evidence type="ECO:0000259" key="9">
    <source>
        <dbReference type="Pfam" id="PF12161"/>
    </source>
</evidence>
<dbReference type="InterPro" id="IPR029063">
    <property type="entry name" value="SAM-dependent_MTases_sf"/>
</dbReference>
<dbReference type="Proteomes" id="UP000177324">
    <property type="component" value="Unassembled WGS sequence"/>
</dbReference>
<keyword evidence="6" id="KW-0680">Restriction system</keyword>
<dbReference type="Gene3D" id="1.20.1260.30">
    <property type="match status" value="1"/>
</dbReference>
<evidence type="ECO:0000256" key="7">
    <source>
        <dbReference type="ARBA" id="ARBA00047942"/>
    </source>
</evidence>
<organism evidence="10 11">
    <name type="scientific">Candidatus Chisholmbacteria bacterium RIFCSPHIGHO2_01_FULL_48_12</name>
    <dbReference type="NCBI Taxonomy" id="1797589"/>
    <lineage>
        <taxon>Bacteria</taxon>
        <taxon>Candidatus Chisholmiibacteriota</taxon>
    </lineage>
</organism>
<gene>
    <name evidence="10" type="ORF">A2784_00605</name>
</gene>